<keyword evidence="6 8" id="KW-0411">Iron-sulfur</keyword>
<evidence type="ECO:0000256" key="4">
    <source>
        <dbReference type="ARBA" id="ARBA00022842"/>
    </source>
</evidence>
<evidence type="ECO:0000313" key="11">
    <source>
        <dbReference type="Proteomes" id="UP000074294"/>
    </source>
</evidence>
<proteinExistence type="inferred from homology"/>
<dbReference type="Pfam" id="PF04055">
    <property type="entry name" value="Radical_SAM"/>
    <property type="match status" value="1"/>
</dbReference>
<evidence type="ECO:0000256" key="8">
    <source>
        <dbReference type="HAMAP-Rule" id="MF_00917"/>
    </source>
</evidence>
<comment type="pathway">
    <text evidence="8">Purine metabolism; 7-cyano-7-deazaguanine biosynthesis.</text>
</comment>
<comment type="cofactor">
    <cofactor evidence="8">
        <name>Mg(2+)</name>
        <dbReference type="ChEBI" id="CHEBI:18420"/>
    </cofactor>
</comment>
<evidence type="ECO:0000256" key="5">
    <source>
        <dbReference type="ARBA" id="ARBA00023004"/>
    </source>
</evidence>
<evidence type="ECO:0000259" key="9">
    <source>
        <dbReference type="PROSITE" id="PS51918"/>
    </source>
</evidence>
<dbReference type="Gene3D" id="3.20.20.70">
    <property type="entry name" value="Aldolase class I"/>
    <property type="match status" value="1"/>
</dbReference>
<dbReference type="GO" id="GO:0000287">
    <property type="term" value="F:magnesium ion binding"/>
    <property type="evidence" value="ECO:0007669"/>
    <property type="project" value="UniProtKB-UniRule"/>
</dbReference>
<evidence type="ECO:0000256" key="6">
    <source>
        <dbReference type="ARBA" id="ARBA00023014"/>
    </source>
</evidence>
<evidence type="ECO:0000256" key="7">
    <source>
        <dbReference type="ARBA" id="ARBA00023239"/>
    </source>
</evidence>
<evidence type="ECO:0000256" key="1">
    <source>
        <dbReference type="ARBA" id="ARBA00022485"/>
    </source>
</evidence>
<dbReference type="PANTHER" id="PTHR42836:SF1">
    <property type="entry name" value="7-CARBOXY-7-DEAZAGUANINE SYNTHASE"/>
    <property type="match status" value="1"/>
</dbReference>
<accession>A0A147JYT9</accession>
<protein>
    <recommendedName>
        <fullName evidence="8">7-carboxy-7-deazaguanine synthase</fullName>
        <shortName evidence="8">CDG synthase</shortName>
        <ecNumber evidence="8">4.3.99.3</ecNumber>
    </recommendedName>
    <alternativeName>
        <fullName evidence="8">Archaeosine biosynthesis protein QueE</fullName>
    </alternativeName>
</protein>
<dbReference type="PROSITE" id="PS51918">
    <property type="entry name" value="RADICAL_SAM"/>
    <property type="match status" value="1"/>
</dbReference>
<dbReference type="STRING" id="1776334.APZ16_00420"/>
<sequence>MTGGYLGQIFNSIQGEGIYVGRRQVFVRFAGCSLNCNYCDSEDFRHFQPPYCEVEIRPGSMRMKRVRNPMDQGQVLQHVRRLATPDVHSVSLTGGEPLNAGEFLVDVARGCRRAGLSTYLETNGASGRMMKKVVRYLDIAAIDIKLPEHRAVPAEDWPKLLDEELSCVELSLRAGVRAFVKIVVLPWTSERTILNVCRKLRRIGDVPLVLQPVSPAREVDRSPVMAQMYRLSRAAARAGMKEIAIIPQLHKLIGVL</sequence>
<feature type="binding site" evidence="8">
    <location>
        <begin position="38"/>
        <end position="40"/>
    </location>
    <ligand>
        <name>S-adenosyl-L-methionine</name>
        <dbReference type="ChEBI" id="CHEBI:59789"/>
    </ligand>
</feature>
<feature type="binding site" evidence="8">
    <location>
        <begin position="13"/>
        <end position="15"/>
    </location>
    <ligand>
        <name>substrate</name>
    </ligand>
</feature>
<comment type="cofactor">
    <cofactor evidence="8">
        <name>S-adenosyl-L-methionine</name>
        <dbReference type="ChEBI" id="CHEBI:59789"/>
    </cofactor>
    <text evidence="8">Binds 1 S-adenosyl-L-methionine per subunit.</text>
</comment>
<feature type="domain" description="Radical SAM core" evidence="9">
    <location>
        <begin position="19"/>
        <end position="256"/>
    </location>
</feature>
<evidence type="ECO:0000313" key="10">
    <source>
        <dbReference type="EMBL" id="KUO41773.1"/>
    </source>
</evidence>
<dbReference type="SFLD" id="SFLDS00029">
    <property type="entry name" value="Radical_SAM"/>
    <property type="match status" value="1"/>
</dbReference>
<comment type="subunit">
    <text evidence="8">Homodimer.</text>
</comment>
<feature type="binding site" evidence="8">
    <location>
        <position position="28"/>
    </location>
    <ligand>
        <name>substrate</name>
    </ligand>
</feature>
<feature type="binding site" evidence="8">
    <location>
        <position position="32"/>
    </location>
    <ligand>
        <name>[4Fe-4S] cluster</name>
        <dbReference type="ChEBI" id="CHEBI:49883"/>
        <note>4Fe-4S-S-AdoMet</note>
    </ligand>
</feature>
<feature type="binding site" evidence="8">
    <location>
        <position position="39"/>
    </location>
    <ligand>
        <name>[4Fe-4S] cluster</name>
        <dbReference type="ChEBI" id="CHEBI:49883"/>
        <note>4Fe-4S-S-AdoMet</note>
    </ligand>
</feature>
<feature type="binding site" evidence="8">
    <location>
        <position position="93"/>
    </location>
    <ligand>
        <name>substrate</name>
    </ligand>
</feature>
<name>A0A147JYT9_HADYE</name>
<keyword evidence="1 8" id="KW-0004">4Fe-4S</keyword>
<dbReference type="Proteomes" id="UP000074294">
    <property type="component" value="Unassembled WGS sequence"/>
</dbReference>
<dbReference type="HAMAP" id="MF_00917">
    <property type="entry name" value="QueE"/>
    <property type="match status" value="1"/>
</dbReference>
<dbReference type="InterPro" id="IPR058240">
    <property type="entry name" value="rSAM_sf"/>
</dbReference>
<organism evidence="10 11">
    <name type="scientific">Hadarchaeum yellowstonense</name>
    <dbReference type="NCBI Taxonomy" id="1776334"/>
    <lineage>
        <taxon>Archaea</taxon>
        <taxon>Methanobacteriati</taxon>
        <taxon>Candidatus Hadarchaeota</taxon>
        <taxon>Candidatus Hadarchaeia</taxon>
        <taxon>Candidatus Hadarchaeales</taxon>
        <taxon>Candidatus Hadarchaeaceae</taxon>
        <taxon>Candidatus Hadarchaeum</taxon>
    </lineage>
</organism>
<comment type="caution">
    <text evidence="10">The sequence shown here is derived from an EMBL/GenBank/DDBJ whole genome shotgun (WGS) entry which is preliminary data.</text>
</comment>
<evidence type="ECO:0000256" key="2">
    <source>
        <dbReference type="ARBA" id="ARBA00022691"/>
    </source>
</evidence>
<keyword evidence="5 8" id="KW-0408">Iron</keyword>
<comment type="similarity">
    <text evidence="8">Belongs to the radical SAM superfamily. 7-carboxy-7-deazaguanine synthase family.</text>
</comment>
<keyword evidence="7 8" id="KW-0456">Lyase</keyword>
<gene>
    <name evidence="8" type="primary">queE</name>
    <name evidence="10" type="ORF">APZ16_00420</name>
</gene>
<dbReference type="CDD" id="cd01335">
    <property type="entry name" value="Radical_SAM"/>
    <property type="match status" value="1"/>
</dbReference>
<dbReference type="InterPro" id="IPR007197">
    <property type="entry name" value="rSAM"/>
</dbReference>
<dbReference type="PANTHER" id="PTHR42836">
    <property type="entry name" value="7-CARBOXY-7-DEAZAGUANINE SYNTHASE"/>
    <property type="match status" value="1"/>
</dbReference>
<keyword evidence="3 8" id="KW-0479">Metal-binding</keyword>
<dbReference type="EMBL" id="LQMQ01000014">
    <property type="protein sequence ID" value="KUO41773.1"/>
    <property type="molecule type" value="Genomic_DNA"/>
</dbReference>
<comment type="caution">
    <text evidence="8">Lacks conserved residue(s) required for the propagation of feature annotation.</text>
</comment>
<reference evidence="10 11" key="1">
    <citation type="journal article" date="2016" name="Nat. Microbiol.">
        <title>Genomic inference of the metabolism of cosmopolitan subsurface Archaea, Hadesarchaea.</title>
        <authorList>
            <person name="Baker B.J."/>
            <person name="Saw J.H."/>
            <person name="Lind A.E."/>
            <person name="Lazar C.S."/>
            <person name="Hinrichs K.-U."/>
            <person name="Teske A.P."/>
            <person name="Ettema T.J."/>
        </authorList>
    </citation>
    <scope>NUCLEOTIDE SEQUENCE [LARGE SCALE GENOMIC DNA]</scope>
</reference>
<evidence type="ECO:0000256" key="3">
    <source>
        <dbReference type="ARBA" id="ARBA00022723"/>
    </source>
</evidence>
<comment type="catalytic activity">
    <reaction evidence="8">
        <text>6-carboxy-5,6,7,8-tetrahydropterin + H(+) = 7-carboxy-7-carbaguanine + NH4(+)</text>
        <dbReference type="Rhea" id="RHEA:27974"/>
        <dbReference type="ChEBI" id="CHEBI:15378"/>
        <dbReference type="ChEBI" id="CHEBI:28938"/>
        <dbReference type="ChEBI" id="CHEBI:61032"/>
        <dbReference type="ChEBI" id="CHEBI:61036"/>
        <dbReference type="EC" id="4.3.99.3"/>
    </reaction>
</comment>
<feature type="binding site" evidence="8">
    <location>
        <position position="95"/>
    </location>
    <ligand>
        <name>S-adenosyl-L-methionine</name>
        <dbReference type="ChEBI" id="CHEBI:59789"/>
    </ligand>
</feature>
<dbReference type="InterPro" id="IPR013785">
    <property type="entry name" value="Aldolase_TIM"/>
</dbReference>
<dbReference type="UniPathway" id="UPA00391"/>
<dbReference type="SUPFAM" id="SSF102114">
    <property type="entry name" value="Radical SAM enzymes"/>
    <property type="match status" value="1"/>
</dbReference>
<comment type="function">
    <text evidence="8">Catalyzes the complex heterocyclic radical-mediated conversion of 6-carboxy-5,6,7,8-tetrahydropterin (CPH4) to 7-carboxy-7-deazaguanine (CDG), a step common to the biosynthetic pathways of all 7-deazapurine-containing compounds.</text>
</comment>
<dbReference type="EC" id="4.3.99.3" evidence="8"/>
<comment type="cofactor">
    <cofactor evidence="8">
        <name>[4Fe-4S] cluster</name>
        <dbReference type="ChEBI" id="CHEBI:49883"/>
    </cofactor>
    <text evidence="8">Binds 1 [4Fe-4S] cluster. The cluster is coordinated with 3 cysteines and an exchangeable S-adenosyl-L-methionine.</text>
</comment>
<keyword evidence="2 8" id="KW-0949">S-adenosyl-L-methionine</keyword>
<dbReference type="GO" id="GO:0051539">
    <property type="term" value="F:4 iron, 4 sulfur cluster binding"/>
    <property type="evidence" value="ECO:0007669"/>
    <property type="project" value="UniProtKB-UniRule"/>
</dbReference>
<dbReference type="AlphaFoldDB" id="A0A147JYT9"/>
<feature type="binding site" evidence="8">
    <location>
        <position position="36"/>
    </location>
    <ligand>
        <name>[4Fe-4S] cluster</name>
        <dbReference type="ChEBI" id="CHEBI:49883"/>
        <note>4Fe-4S-S-AdoMet</note>
    </ligand>
</feature>
<dbReference type="InterPro" id="IPR024924">
    <property type="entry name" value="7-CO-7-deazaguanine_synth-like"/>
</dbReference>
<dbReference type="GO" id="GO:0016840">
    <property type="term" value="F:carbon-nitrogen lyase activity"/>
    <property type="evidence" value="ECO:0007669"/>
    <property type="project" value="UniProtKB-UniRule"/>
</dbReference>
<keyword evidence="4 8" id="KW-0460">Magnesium</keyword>
<feature type="binding site" evidence="8">
    <location>
        <position position="41"/>
    </location>
    <ligand>
        <name>Mg(2+)</name>
        <dbReference type="ChEBI" id="CHEBI:18420"/>
    </ligand>
</feature>
<dbReference type="GO" id="GO:1904047">
    <property type="term" value="F:S-adenosyl-L-methionine binding"/>
    <property type="evidence" value="ECO:0007669"/>
    <property type="project" value="UniProtKB-UniRule"/>
</dbReference>